<dbReference type="PANTHER" id="PTHR43719:SF28">
    <property type="entry name" value="PEROXIDE STRESS-ACTIVATED HISTIDINE KINASE MAK1-RELATED"/>
    <property type="match status" value="1"/>
</dbReference>
<evidence type="ECO:0000259" key="3">
    <source>
        <dbReference type="PROSITE" id="PS50110"/>
    </source>
</evidence>
<dbReference type="Gene3D" id="3.40.50.2300">
    <property type="match status" value="1"/>
</dbReference>
<dbReference type="CDD" id="cd17546">
    <property type="entry name" value="REC_hyHK_CKI1_RcsC-like"/>
    <property type="match status" value="1"/>
</dbReference>
<dbReference type="RefSeq" id="WP_174410563.1">
    <property type="nucleotide sequence ID" value="NZ_BLVP01000010.1"/>
</dbReference>
<dbReference type="EMBL" id="BLVP01000010">
    <property type="protein sequence ID" value="GFM37950.1"/>
    <property type="molecule type" value="Genomic_DNA"/>
</dbReference>
<dbReference type="PANTHER" id="PTHR43719">
    <property type="entry name" value="TWO-COMPONENT HISTIDINE KINASE"/>
    <property type="match status" value="1"/>
</dbReference>
<protein>
    <submittedName>
        <fullName evidence="4">Response regulator</fullName>
    </submittedName>
</protein>
<dbReference type="AlphaFoldDB" id="A0A7J0BW58"/>
<gene>
    <name evidence="4" type="primary">cheY34H-2</name>
    <name evidence="4" type="ORF">DSM19430T_26340</name>
</gene>
<evidence type="ECO:0000313" key="5">
    <source>
        <dbReference type="Proteomes" id="UP000503820"/>
    </source>
</evidence>
<feature type="domain" description="Response regulatory" evidence="3">
    <location>
        <begin position="2"/>
        <end position="126"/>
    </location>
</feature>
<keyword evidence="5" id="KW-1185">Reference proteome</keyword>
<dbReference type="InterPro" id="IPR011006">
    <property type="entry name" value="CheY-like_superfamily"/>
</dbReference>
<dbReference type="InterPro" id="IPR050956">
    <property type="entry name" value="2C_system_His_kinase"/>
</dbReference>
<reference evidence="4 5" key="1">
    <citation type="submission" date="2020-05" db="EMBL/GenBank/DDBJ databases">
        <title>Draft genome sequence of Desulfovibrio psychrotolerans JS1T.</title>
        <authorList>
            <person name="Ueno A."/>
            <person name="Tamazawa S."/>
            <person name="Tamamura S."/>
            <person name="Murakami T."/>
            <person name="Kiyama T."/>
            <person name="Inomata H."/>
            <person name="Amano Y."/>
            <person name="Miyakawa K."/>
            <person name="Tamaki H."/>
            <person name="Naganuma T."/>
            <person name="Kaneko K."/>
        </authorList>
    </citation>
    <scope>NUCLEOTIDE SEQUENCE [LARGE SCALE GENOMIC DNA]</scope>
    <source>
        <strain evidence="4 5">JS1</strain>
    </source>
</reference>
<dbReference type="SUPFAM" id="SSF52172">
    <property type="entry name" value="CheY-like"/>
    <property type="match status" value="1"/>
</dbReference>
<dbReference type="Pfam" id="PF00072">
    <property type="entry name" value="Response_reg"/>
    <property type="match status" value="1"/>
</dbReference>
<feature type="modified residue" description="4-aspartylphosphate" evidence="2">
    <location>
        <position position="55"/>
    </location>
</feature>
<proteinExistence type="predicted"/>
<dbReference type="InterPro" id="IPR001789">
    <property type="entry name" value="Sig_transdc_resp-reg_receiver"/>
</dbReference>
<dbReference type="SMART" id="SM00448">
    <property type="entry name" value="REC"/>
    <property type="match status" value="1"/>
</dbReference>
<dbReference type="Proteomes" id="UP000503820">
    <property type="component" value="Unassembled WGS sequence"/>
</dbReference>
<dbReference type="PROSITE" id="PS50110">
    <property type="entry name" value="RESPONSE_REGULATORY"/>
    <property type="match status" value="1"/>
</dbReference>
<evidence type="ECO:0000256" key="2">
    <source>
        <dbReference type="PROSITE-ProRule" id="PRU00169"/>
    </source>
</evidence>
<dbReference type="GO" id="GO:0000160">
    <property type="term" value="P:phosphorelay signal transduction system"/>
    <property type="evidence" value="ECO:0007669"/>
    <property type="project" value="InterPro"/>
</dbReference>
<organism evidence="4 5">
    <name type="scientific">Desulfovibrio psychrotolerans</name>
    <dbReference type="NCBI Taxonomy" id="415242"/>
    <lineage>
        <taxon>Bacteria</taxon>
        <taxon>Pseudomonadati</taxon>
        <taxon>Thermodesulfobacteriota</taxon>
        <taxon>Desulfovibrionia</taxon>
        <taxon>Desulfovibrionales</taxon>
        <taxon>Desulfovibrionaceae</taxon>
        <taxon>Desulfovibrio</taxon>
    </lineage>
</organism>
<name>A0A7J0BW58_9BACT</name>
<evidence type="ECO:0000256" key="1">
    <source>
        <dbReference type="ARBA" id="ARBA00022553"/>
    </source>
</evidence>
<sequence>MRALVVEDEFISRIIVEKMLAPVFEVDAVVNGSEALEAFELAHGEERPYRLILMDIMMPGTNGLEALEIIRRREDERKLPRAKVIMTTALSDMQSVLRAFDTGQASAYIVKPIDKEKLYRELKTLGLIED</sequence>
<evidence type="ECO:0000313" key="4">
    <source>
        <dbReference type="EMBL" id="GFM37950.1"/>
    </source>
</evidence>
<accession>A0A7J0BW58</accession>
<keyword evidence="1 2" id="KW-0597">Phosphoprotein</keyword>
<comment type="caution">
    <text evidence="4">The sequence shown here is derived from an EMBL/GenBank/DDBJ whole genome shotgun (WGS) entry which is preliminary data.</text>
</comment>